<organism evidence="3 4">
    <name type="scientific">Fodinibius halophilus</name>
    <dbReference type="NCBI Taxonomy" id="1736908"/>
    <lineage>
        <taxon>Bacteria</taxon>
        <taxon>Pseudomonadati</taxon>
        <taxon>Balneolota</taxon>
        <taxon>Balneolia</taxon>
        <taxon>Balneolales</taxon>
        <taxon>Balneolaceae</taxon>
        <taxon>Fodinibius</taxon>
    </lineage>
</organism>
<gene>
    <name evidence="3" type="ORF">G3569_00740</name>
</gene>
<accession>A0A6M1T8Z6</accession>
<evidence type="ECO:0000313" key="3">
    <source>
        <dbReference type="EMBL" id="NGP86862.1"/>
    </source>
</evidence>
<evidence type="ECO:0000256" key="1">
    <source>
        <dbReference type="ARBA" id="ARBA00044755"/>
    </source>
</evidence>
<evidence type="ECO:0000313" key="4">
    <source>
        <dbReference type="Proteomes" id="UP000479132"/>
    </source>
</evidence>
<dbReference type="PANTHER" id="PTHR35024">
    <property type="entry name" value="HYPOTHETICAL CYTOSOLIC PROTEIN"/>
    <property type="match status" value="1"/>
</dbReference>
<feature type="region of interest" description="Disordered" evidence="2">
    <location>
        <begin position="121"/>
        <end position="159"/>
    </location>
</feature>
<protein>
    <submittedName>
        <fullName evidence="3">Polymer-forming cytoskeletal protein</fullName>
    </submittedName>
</protein>
<dbReference type="Pfam" id="PF04519">
    <property type="entry name" value="Bactofilin"/>
    <property type="match status" value="1"/>
</dbReference>
<sequence length="159" mass="16848">MNSNKSGKNLPSVNMISEGTRLEGTLDTKNDIRIAGTLDGEAKAKGKVIVSSSGKVEGNIGAADADIAGRVDGEVRVSNKLILRESAIIEGDIYTKTMLAEEGAQINGSFHMGENIDTELKSSSTNSIENGLSSPKKTPEKIKKDEKPNTSSKKDKKIG</sequence>
<dbReference type="EMBL" id="JAALLS010000001">
    <property type="protein sequence ID" value="NGP86862.1"/>
    <property type="molecule type" value="Genomic_DNA"/>
</dbReference>
<evidence type="ECO:0000256" key="2">
    <source>
        <dbReference type="SAM" id="MobiDB-lite"/>
    </source>
</evidence>
<dbReference type="InterPro" id="IPR007607">
    <property type="entry name" value="BacA/B"/>
</dbReference>
<comment type="caution">
    <text evidence="3">The sequence shown here is derived from an EMBL/GenBank/DDBJ whole genome shotgun (WGS) entry which is preliminary data.</text>
</comment>
<dbReference type="PANTHER" id="PTHR35024:SF4">
    <property type="entry name" value="POLYMER-FORMING CYTOSKELETAL PROTEIN"/>
    <property type="match status" value="1"/>
</dbReference>
<dbReference type="RefSeq" id="WP_165265071.1">
    <property type="nucleotide sequence ID" value="NZ_JAALLS010000001.1"/>
</dbReference>
<reference evidence="3 4" key="1">
    <citation type="submission" date="2020-02" db="EMBL/GenBank/DDBJ databases">
        <title>Aliifodinibius halophilus 2W32, complete genome.</title>
        <authorList>
            <person name="Li Y."/>
            <person name="Wu S."/>
        </authorList>
    </citation>
    <scope>NUCLEOTIDE SEQUENCE [LARGE SCALE GENOMIC DNA]</scope>
    <source>
        <strain evidence="3 4">2W32</strain>
    </source>
</reference>
<keyword evidence="4" id="KW-1185">Reference proteome</keyword>
<feature type="compositionally biased region" description="Basic and acidic residues" evidence="2">
    <location>
        <begin position="137"/>
        <end position="148"/>
    </location>
</feature>
<dbReference type="AlphaFoldDB" id="A0A6M1T8Z6"/>
<name>A0A6M1T8Z6_9BACT</name>
<proteinExistence type="inferred from homology"/>
<feature type="compositionally biased region" description="Polar residues" evidence="2">
    <location>
        <begin position="121"/>
        <end position="133"/>
    </location>
</feature>
<comment type="similarity">
    <text evidence="1">Belongs to the bactofilin family.</text>
</comment>
<dbReference type="Proteomes" id="UP000479132">
    <property type="component" value="Unassembled WGS sequence"/>
</dbReference>